<evidence type="ECO:0000256" key="10">
    <source>
        <dbReference type="ARBA" id="ARBA00023211"/>
    </source>
</evidence>
<comment type="cofactor">
    <cofactor evidence="2">
        <name>Mn(2+)</name>
        <dbReference type="ChEBI" id="CHEBI:29035"/>
    </cofactor>
</comment>
<dbReference type="AlphaFoldDB" id="A0A9W8XN52"/>
<evidence type="ECO:0000313" key="14">
    <source>
        <dbReference type="Proteomes" id="UP001140513"/>
    </source>
</evidence>
<keyword evidence="14" id="KW-1185">Reference proteome</keyword>
<comment type="caution">
    <text evidence="13">The sequence shown here is derived from an EMBL/GenBank/DDBJ whole genome shotgun (WGS) entry which is preliminary data.</text>
</comment>
<dbReference type="Pfam" id="PF05195">
    <property type="entry name" value="AMP_N"/>
    <property type="match status" value="1"/>
</dbReference>
<dbReference type="InterPro" id="IPR029149">
    <property type="entry name" value="Creatin/AminoP/Spt16_N"/>
</dbReference>
<gene>
    <name evidence="13" type="ORF">N0V89_006341</name>
</gene>
<keyword evidence="8" id="KW-0378">Hydrolase</keyword>
<dbReference type="InterPro" id="IPR000994">
    <property type="entry name" value="Pept_M24"/>
</dbReference>
<evidence type="ECO:0000313" key="13">
    <source>
        <dbReference type="EMBL" id="KAJ4354604.1"/>
    </source>
</evidence>
<keyword evidence="6" id="KW-0645">Protease</keyword>
<dbReference type="PANTHER" id="PTHR43226">
    <property type="entry name" value="XAA-PRO AMINOPEPTIDASE 3"/>
    <property type="match status" value="1"/>
</dbReference>
<dbReference type="InterPro" id="IPR036005">
    <property type="entry name" value="Creatinase/aminopeptidase-like"/>
</dbReference>
<keyword evidence="7" id="KW-0479">Metal-binding</keyword>
<dbReference type="SUPFAM" id="SSF55920">
    <property type="entry name" value="Creatinase/aminopeptidase"/>
    <property type="match status" value="1"/>
</dbReference>
<dbReference type="GeneID" id="80909871"/>
<dbReference type="InterPro" id="IPR052433">
    <property type="entry name" value="X-Pro_dipept-like"/>
</dbReference>
<evidence type="ECO:0000256" key="7">
    <source>
        <dbReference type="ARBA" id="ARBA00022723"/>
    </source>
</evidence>
<feature type="domain" description="Aminopeptidase P N-terminal" evidence="12">
    <location>
        <begin position="18"/>
        <end position="155"/>
    </location>
</feature>
<dbReference type="EC" id="3.4.11.9" evidence="5"/>
<evidence type="ECO:0000256" key="8">
    <source>
        <dbReference type="ARBA" id="ARBA00022801"/>
    </source>
</evidence>
<dbReference type="CDD" id="cd01087">
    <property type="entry name" value="Prolidase"/>
    <property type="match status" value="1"/>
</dbReference>
<dbReference type="PANTHER" id="PTHR43226:SF1">
    <property type="entry name" value="XAA-PRO DIPEPTIDASE"/>
    <property type="match status" value="1"/>
</dbReference>
<dbReference type="GO" id="GO:0030145">
    <property type="term" value="F:manganese ion binding"/>
    <property type="evidence" value="ECO:0007669"/>
    <property type="project" value="InterPro"/>
</dbReference>
<evidence type="ECO:0000256" key="9">
    <source>
        <dbReference type="ARBA" id="ARBA00023049"/>
    </source>
</evidence>
<dbReference type="RefSeq" id="XP_056072378.1">
    <property type="nucleotide sequence ID" value="XM_056215111.1"/>
</dbReference>
<dbReference type="Gene3D" id="3.90.230.10">
    <property type="entry name" value="Creatinase/methionine aminopeptidase superfamily"/>
    <property type="match status" value="1"/>
</dbReference>
<dbReference type="Proteomes" id="UP001140513">
    <property type="component" value="Unassembled WGS sequence"/>
</dbReference>
<keyword evidence="9" id="KW-0482">Metalloprotease</keyword>
<name>A0A9W8XN52_9PLEO</name>
<evidence type="ECO:0000256" key="4">
    <source>
        <dbReference type="ARBA" id="ARBA00008766"/>
    </source>
</evidence>
<evidence type="ECO:0000256" key="1">
    <source>
        <dbReference type="ARBA" id="ARBA00001424"/>
    </source>
</evidence>
<protein>
    <recommendedName>
        <fullName evidence="5">Xaa-Pro aminopeptidase</fullName>
        <ecNumber evidence="5">3.4.11.9</ecNumber>
    </recommendedName>
    <alternativeName>
        <fullName evidence="11">Aminoacylproline aminopeptidase</fullName>
    </alternativeName>
</protein>
<dbReference type="GO" id="GO:0006508">
    <property type="term" value="P:proteolysis"/>
    <property type="evidence" value="ECO:0007669"/>
    <property type="project" value="TreeGrafter"/>
</dbReference>
<dbReference type="Gene3D" id="3.40.350.10">
    <property type="entry name" value="Creatinase/prolidase N-terminal domain"/>
    <property type="match status" value="1"/>
</dbReference>
<evidence type="ECO:0000256" key="5">
    <source>
        <dbReference type="ARBA" id="ARBA00012574"/>
    </source>
</evidence>
<dbReference type="InterPro" id="IPR007865">
    <property type="entry name" value="Aminopep_P_N"/>
</dbReference>
<comment type="catalytic activity">
    <reaction evidence="1">
        <text>Release of any N-terminal amino acid, including proline, that is linked to proline, even from a dipeptide or tripeptide.</text>
        <dbReference type="EC" id="3.4.11.9"/>
    </reaction>
</comment>
<reference evidence="13" key="1">
    <citation type="submission" date="2022-10" db="EMBL/GenBank/DDBJ databases">
        <title>Tapping the CABI collections for fungal endophytes: first genome assemblies for Collariella, Neodidymelliopsis, Ascochyta clinopodiicola, Didymella pomorum, Didymosphaeria variabile, Neocosmospora piperis and Neocucurbitaria cava.</title>
        <authorList>
            <person name="Hill R."/>
        </authorList>
    </citation>
    <scope>NUCLEOTIDE SEQUENCE</scope>
    <source>
        <strain evidence="13">IMI 356815</strain>
    </source>
</reference>
<proteinExistence type="inferred from homology"/>
<comment type="function">
    <text evidence="3">Catalyzes the removal of a penultimate prolyl residue from the N-termini of peptides.</text>
</comment>
<comment type="similarity">
    <text evidence="4">Belongs to the peptidase M24B family.</text>
</comment>
<evidence type="ECO:0000259" key="12">
    <source>
        <dbReference type="SMART" id="SM01011"/>
    </source>
</evidence>
<dbReference type="EMBL" id="JAPEUX010000004">
    <property type="protein sequence ID" value="KAJ4354604.1"/>
    <property type="molecule type" value="Genomic_DNA"/>
</dbReference>
<evidence type="ECO:0000256" key="6">
    <source>
        <dbReference type="ARBA" id="ARBA00022438"/>
    </source>
</evidence>
<accession>A0A9W8XN52</accession>
<evidence type="ECO:0000256" key="11">
    <source>
        <dbReference type="ARBA" id="ARBA00030849"/>
    </source>
</evidence>
<dbReference type="Pfam" id="PF00557">
    <property type="entry name" value="Peptidase_M24"/>
    <property type="match status" value="1"/>
</dbReference>
<keyword evidence="10" id="KW-0464">Manganese</keyword>
<sequence length="496" mass="55736">MTKSIANHDLPKPPSGKYPAKAHCRRVAAWIAENGGPSSGVIYLQGQTLKEHEDDDTEQHFRQRRHFYYLTGCELPDCSFAYDIASDRSTLWIPPVDPGYVMWAGMPLLPKEALERYDIDVVLTTDELKSGKAVENMLKKQNETLLVIKDRADLDIFHADGVKHLQPNFDHEWTRRGIEQCRVVKDEHEIAMIRHANIVSSYAHEQVQASVHAASNEQELNAVFTMHCHANGCKEMAYGCICAAGTNASTLHYVHNNLPLTNKLNMLMDCGAEYNCYCADITRTFPLNGRFTKESRDIYSLVLKMQTECMAMIKAGVLWEDVHMRAHTIAAAGLRDLGIFKQDLSVEKILESKVTTRFFPHGLGHYLGMDTHDTGGNANYADPNPYLSYLRVRGKLPLNAVVTNEPGIYFREFPLRQELKDGAWKEVIDESVLDRYWSVGGVRIEDDVVVKEGGCENLTTVSSRMEDIETLCNGGWGLIEGRVGGVRRMLGGVSEI</sequence>
<dbReference type="OrthoDB" id="10261878at2759"/>
<dbReference type="GO" id="GO:0070006">
    <property type="term" value="F:metalloaminopeptidase activity"/>
    <property type="evidence" value="ECO:0007669"/>
    <property type="project" value="InterPro"/>
</dbReference>
<dbReference type="SUPFAM" id="SSF53092">
    <property type="entry name" value="Creatinase/prolidase N-terminal domain"/>
    <property type="match status" value="1"/>
</dbReference>
<organism evidence="13 14">
    <name type="scientific">Didymosphaeria variabile</name>
    <dbReference type="NCBI Taxonomy" id="1932322"/>
    <lineage>
        <taxon>Eukaryota</taxon>
        <taxon>Fungi</taxon>
        <taxon>Dikarya</taxon>
        <taxon>Ascomycota</taxon>
        <taxon>Pezizomycotina</taxon>
        <taxon>Dothideomycetes</taxon>
        <taxon>Pleosporomycetidae</taxon>
        <taxon>Pleosporales</taxon>
        <taxon>Massarineae</taxon>
        <taxon>Didymosphaeriaceae</taxon>
        <taxon>Didymosphaeria</taxon>
    </lineage>
</organism>
<dbReference type="SMART" id="SM01011">
    <property type="entry name" value="AMP_N"/>
    <property type="match status" value="1"/>
</dbReference>
<evidence type="ECO:0000256" key="3">
    <source>
        <dbReference type="ARBA" id="ARBA00002443"/>
    </source>
</evidence>
<keyword evidence="6" id="KW-0031">Aminopeptidase</keyword>
<evidence type="ECO:0000256" key="2">
    <source>
        <dbReference type="ARBA" id="ARBA00001936"/>
    </source>
</evidence>